<evidence type="ECO:0000313" key="1">
    <source>
        <dbReference type="EMBL" id="RKE02408.1"/>
    </source>
</evidence>
<accession>A0A419X3W9</accession>
<dbReference type="AlphaFoldDB" id="A0A419X3W9"/>
<dbReference type="RefSeq" id="WP_120240277.1">
    <property type="nucleotide sequence ID" value="NZ_RAPQ01000009.1"/>
</dbReference>
<name>A0A419X3W9_9BACT</name>
<comment type="caution">
    <text evidence="1">The sequence shown here is derived from an EMBL/GenBank/DDBJ whole genome shotgun (WGS) entry which is preliminary data.</text>
</comment>
<evidence type="ECO:0000313" key="2">
    <source>
        <dbReference type="Proteomes" id="UP000284531"/>
    </source>
</evidence>
<dbReference type="OrthoDB" id="1115578at2"/>
<organism evidence="1 2">
    <name type="scientific">Marinifilum flexuosum</name>
    <dbReference type="NCBI Taxonomy" id="1117708"/>
    <lineage>
        <taxon>Bacteria</taxon>
        <taxon>Pseudomonadati</taxon>
        <taxon>Bacteroidota</taxon>
        <taxon>Bacteroidia</taxon>
        <taxon>Marinilabiliales</taxon>
        <taxon>Marinifilaceae</taxon>
    </lineage>
</organism>
<dbReference type="Proteomes" id="UP000284531">
    <property type="component" value="Unassembled WGS sequence"/>
</dbReference>
<protein>
    <submittedName>
        <fullName evidence="1">Uncharacterized protein</fullName>
    </submittedName>
</protein>
<dbReference type="EMBL" id="RAPQ01000009">
    <property type="protein sequence ID" value="RKE02408.1"/>
    <property type="molecule type" value="Genomic_DNA"/>
</dbReference>
<proteinExistence type="predicted"/>
<sequence length="247" mass="28759">MTDTTTTKSMEELVMEIPVEQIVQPTIPVKITIGEAADLLGYATNDKEALIAKGLTEEMLTDLGLRSRFLKEKQGDWVAVYQSSLSNTKEWNEKLEEAKLLDRELEHDFQFAFRKNTKALQVLKITLDGEGSSDLMQDLSNYPKIAKQYPEEMEAIKFDQNKLVRATLLSEELQVLREKVDGVKNSGDRPEKDMRDRAYTYLKQLVDEIRAYGKYAFWNDEEKQRRYASEYARQKNERNKKEEEIEN</sequence>
<reference evidence="1 2" key="1">
    <citation type="submission" date="2018-09" db="EMBL/GenBank/DDBJ databases">
        <title>Genomic Encyclopedia of Archaeal and Bacterial Type Strains, Phase II (KMG-II): from individual species to whole genera.</title>
        <authorList>
            <person name="Goeker M."/>
        </authorList>
    </citation>
    <scope>NUCLEOTIDE SEQUENCE [LARGE SCALE GENOMIC DNA]</scope>
    <source>
        <strain evidence="1 2">DSM 21950</strain>
    </source>
</reference>
<gene>
    <name evidence="1" type="ORF">BXY64_2497</name>
</gene>
<keyword evidence="2" id="KW-1185">Reference proteome</keyword>